<sequence>MDPIGIAGILIAFAQVSFRITVSCSKYQKFVKDAPSEVSRTRDEARFASDVLFPQSHGRERGPFGRVFAGAQYAGGFAGALTLLPADSPSTTRALCLGYLTSPIRKIIEIVDQVKRLSEVQDGVTSLIDRAKIRAKGSRALTMESVGKVGVRKDSAECHSSDDFEPASGATLYYFEDVKLSSVAIDEKNVLRDMQRVLNAQLASQRRFSQWPARLKREVDAVLLSKANGCFRWLVCQLRELKRCETQGVVRDTLRQPPESLYAHYSRVLLTVNEIATAITINADAKRITFIDEGLEVLDIEDFLDSSSSPVSVHVGPQRFREPGESGSSSWSLANEAVVNSILAHSCLAYFLQTTEHATDEYWDANPLAGYAGRFMMVHRQLSSDTWDDDETQALLADLFDEEKPYFHTWLRVTEVDRPCVKKMATTDAHEMTHNGYMGIVKIFLATNVDVNAIGGRYATAVATAAAQDHVEIMRELLTAGANITLQGRFDWLSGDRRTDPLFVAALNGSVEAVKVALEHGAVDYWRLKPYSGSALTAATLAWKGNAHGFMRLVELGADSAAPMPMPRPQSLQRAKARFTGKERRKLWWPPRVICEAPLAMAAESGNPDLCSYLIKCGAVLTTVTSIKVSTPLLYTTEKDTSELVHTLLLGGADSHQRGTLPDRQTPSTQLLLATEKRRAADFHRLIAAGARVNDQDDEGFSPLHMAAASRWHNEHDTIVDEASKGDTDLLRSLIQKDNCDVNSPNPFNGSRPIHSAASGGTGDHVRILLDAGADVNARNNSGRTPLHWAAERGS</sequence>
<dbReference type="PROSITE" id="PS50088">
    <property type="entry name" value="ANK_REPEAT"/>
    <property type="match status" value="3"/>
</dbReference>
<organism evidence="4 5">
    <name type="scientific">Verticillium dahliae (strain VdLs.17 / ATCC MYA-4575 / FGSC 10137)</name>
    <name type="common">Verticillium wilt</name>
    <dbReference type="NCBI Taxonomy" id="498257"/>
    <lineage>
        <taxon>Eukaryota</taxon>
        <taxon>Fungi</taxon>
        <taxon>Dikarya</taxon>
        <taxon>Ascomycota</taxon>
        <taxon>Pezizomycotina</taxon>
        <taxon>Sordariomycetes</taxon>
        <taxon>Hypocreomycetidae</taxon>
        <taxon>Glomerellales</taxon>
        <taxon>Plectosphaerellaceae</taxon>
        <taxon>Verticillium</taxon>
    </lineage>
</organism>
<dbReference type="Gene3D" id="1.25.40.20">
    <property type="entry name" value="Ankyrin repeat-containing domain"/>
    <property type="match status" value="3"/>
</dbReference>
<keyword evidence="2 3" id="KW-0040">ANK repeat</keyword>
<dbReference type="OrthoDB" id="4772757at2759"/>
<dbReference type="SMR" id="G2XBU3"/>
<dbReference type="SMART" id="SM00248">
    <property type="entry name" value="ANK"/>
    <property type="match status" value="7"/>
</dbReference>
<dbReference type="AlphaFoldDB" id="G2XBU3"/>
<dbReference type="Proteomes" id="UP000001611">
    <property type="component" value="Unassembled WGS sequence"/>
</dbReference>
<dbReference type="PROSITE" id="PS50297">
    <property type="entry name" value="ANK_REP_REGION"/>
    <property type="match status" value="2"/>
</dbReference>
<keyword evidence="5" id="KW-1185">Reference proteome</keyword>
<dbReference type="GeneID" id="20709088"/>
<dbReference type="InParanoid" id="G2XBU3"/>
<dbReference type="EMBL" id="DS572711">
    <property type="protein sequence ID" value="EGY16461.1"/>
    <property type="molecule type" value="Genomic_DNA"/>
</dbReference>
<keyword evidence="1" id="KW-0677">Repeat</keyword>
<dbReference type="PANTHER" id="PTHR24198">
    <property type="entry name" value="ANKYRIN REPEAT AND PROTEIN KINASE DOMAIN-CONTAINING PROTEIN"/>
    <property type="match status" value="1"/>
</dbReference>
<name>G2XBU3_VERDV</name>
<dbReference type="InterPro" id="IPR036770">
    <property type="entry name" value="Ankyrin_rpt-contain_sf"/>
</dbReference>
<dbReference type="HOGENOM" id="CLU_353439_0_0_1"/>
<dbReference type="SUPFAM" id="SSF48403">
    <property type="entry name" value="Ankyrin repeat"/>
    <property type="match status" value="1"/>
</dbReference>
<accession>G2XBU3</accession>
<evidence type="ECO:0000256" key="3">
    <source>
        <dbReference type="PROSITE-ProRule" id="PRU00023"/>
    </source>
</evidence>
<dbReference type="KEGG" id="vda:VDAG_07625"/>
<reference evidence="5" key="2">
    <citation type="journal article" date="2011" name="PLoS Pathog.">
        <title>Comparative genomics yields insights into niche adaptation of plant vascular wilt pathogens.</title>
        <authorList>
            <person name="Klosterman S.J."/>
            <person name="Subbarao K.V."/>
            <person name="Kang S."/>
            <person name="Veronese P."/>
            <person name="Gold S.E."/>
            <person name="Thomma B.P.H.J."/>
            <person name="Chen Z."/>
            <person name="Henrissat B."/>
            <person name="Lee Y.-H."/>
            <person name="Park J."/>
            <person name="Garcia-Pedrajas M.D."/>
            <person name="Barbara D.J."/>
            <person name="Anchieta A."/>
            <person name="de Jonge R."/>
            <person name="Santhanam P."/>
            <person name="Maruthachalam K."/>
            <person name="Atallah Z."/>
            <person name="Amyotte S.G."/>
            <person name="Paz Z."/>
            <person name="Inderbitzin P."/>
            <person name="Hayes R.J."/>
            <person name="Heiman D.I."/>
            <person name="Young S."/>
            <person name="Zeng Q."/>
            <person name="Engels R."/>
            <person name="Galagan J."/>
            <person name="Cuomo C.A."/>
            <person name="Dobinson K.F."/>
            <person name="Ma L.-J."/>
        </authorList>
    </citation>
    <scope>NUCLEOTIDE SEQUENCE [LARGE SCALE GENOMIC DNA]</scope>
    <source>
        <strain evidence="5">VdLs.17 / ATCC MYA-4575 / FGSC 10137</strain>
    </source>
</reference>
<dbReference type="Pfam" id="PF12796">
    <property type="entry name" value="Ank_2"/>
    <property type="match status" value="2"/>
</dbReference>
<protein>
    <submittedName>
        <fullName evidence="4">Uncharacterized protein</fullName>
    </submittedName>
</protein>
<dbReference type="OMA" id="LWHIFER"/>
<gene>
    <name evidence="4" type="ORF">VDAG_07625</name>
</gene>
<evidence type="ECO:0000256" key="2">
    <source>
        <dbReference type="ARBA" id="ARBA00023043"/>
    </source>
</evidence>
<dbReference type="InterPro" id="IPR002110">
    <property type="entry name" value="Ankyrin_rpt"/>
</dbReference>
<reference evidence="4 5" key="1">
    <citation type="submission" date="2008-03" db="EMBL/GenBank/DDBJ databases">
        <title>The Genome Sequence of Verticillium dahliae VdLs.17.</title>
        <authorList>
            <consortium name="The Broad Institute Genome Sequencing Platform"/>
            <person name="Ma L.-J.J."/>
            <person name="Klosterman S.J."/>
            <person name="Subbarao K."/>
            <person name="Dobinson K."/>
            <person name="Veronese P."/>
            <person name="Kang S."/>
            <person name="Gold S.E."/>
            <person name="Young S."/>
            <person name="Jaffe D."/>
            <person name="Gnerre S."/>
            <person name="Berlin A."/>
            <person name="Heiman D."/>
            <person name="Hepburn T."/>
            <person name="Sykes S."/>
            <person name="Alvarado L."/>
            <person name="Kodira C.D."/>
            <person name="Lander E."/>
            <person name="Galagan J."/>
            <person name="Nusbaum C."/>
            <person name="Birren B."/>
        </authorList>
    </citation>
    <scope>NUCLEOTIDE SEQUENCE [LARGE SCALE GENOMIC DNA]</scope>
    <source>
        <strain evidence="5">VdLs.17 / ATCC MYA-4575 / FGSC 10137</strain>
    </source>
</reference>
<proteinExistence type="predicted"/>
<dbReference type="eggNOG" id="KOG0504">
    <property type="taxonomic scope" value="Eukaryota"/>
</dbReference>
<dbReference type="PANTHER" id="PTHR24198:SF165">
    <property type="entry name" value="ANKYRIN REPEAT-CONTAINING PROTEIN-RELATED"/>
    <property type="match status" value="1"/>
</dbReference>
<evidence type="ECO:0000313" key="4">
    <source>
        <dbReference type="EMBL" id="EGY16461.1"/>
    </source>
</evidence>
<evidence type="ECO:0000313" key="5">
    <source>
        <dbReference type="Proteomes" id="UP000001611"/>
    </source>
</evidence>
<feature type="repeat" description="ANK" evidence="3">
    <location>
        <begin position="782"/>
        <end position="795"/>
    </location>
</feature>
<feature type="repeat" description="ANK" evidence="3">
    <location>
        <begin position="457"/>
        <end position="489"/>
    </location>
</feature>
<evidence type="ECO:0000256" key="1">
    <source>
        <dbReference type="ARBA" id="ARBA00022737"/>
    </source>
</evidence>
<feature type="repeat" description="ANK" evidence="3">
    <location>
        <begin position="749"/>
        <end position="781"/>
    </location>
</feature>
<dbReference type="RefSeq" id="XP_009654825.1">
    <property type="nucleotide sequence ID" value="XM_009656530.1"/>
</dbReference>